<dbReference type="Proteomes" id="UP000663860">
    <property type="component" value="Unassembled WGS sequence"/>
</dbReference>
<dbReference type="Pfam" id="PF13606">
    <property type="entry name" value="Ank_3"/>
    <property type="match status" value="1"/>
</dbReference>
<proteinExistence type="predicted"/>
<dbReference type="EMBL" id="CAJOBB010000037">
    <property type="protein sequence ID" value="CAF3524793.1"/>
    <property type="molecule type" value="Genomic_DNA"/>
</dbReference>
<sequence length="303" mass="33864">MGNIDSRNERFYNLCGLGKAHLIEKMLENDRIVNTIDINWVSFESQSTALLIASANGHELVVDILLRNNAKFTIKDSRQATALHHAAQRNYTKIAKKLLHAGCDVNAQDKLGWTPLMKACYFCSPDIILTLLEGGANIDAQTEQGRTALHELCRSPSLNNETLLAEIACILIEAGANVNQIDEDHFTPLIYTAYHNHPSVALVLLEWNSLIDKTDKQGWTALHWAIDRDHSELVQLLIDKGARTDIRSHRDELAISRVKSIGVKNIIKRCSTKSISLTDMNIKKISSDISMIDLEKFQTSGPI</sequence>
<name>A0A815FG16_9BILA</name>
<feature type="repeat" description="ANK" evidence="3">
    <location>
        <begin position="111"/>
        <end position="143"/>
    </location>
</feature>
<evidence type="ECO:0000313" key="4">
    <source>
        <dbReference type="EMBL" id="CAF1323036.1"/>
    </source>
</evidence>
<dbReference type="EMBL" id="CAJNOE010000740">
    <property type="protein sequence ID" value="CAF1323036.1"/>
    <property type="molecule type" value="Genomic_DNA"/>
</dbReference>
<dbReference type="Proteomes" id="UP000663868">
    <property type="component" value="Unassembled WGS sequence"/>
</dbReference>
<feature type="repeat" description="ANK" evidence="3">
    <location>
        <begin position="144"/>
        <end position="183"/>
    </location>
</feature>
<dbReference type="Gene3D" id="1.25.40.20">
    <property type="entry name" value="Ankyrin repeat-containing domain"/>
    <property type="match status" value="2"/>
</dbReference>
<dbReference type="PROSITE" id="PS50297">
    <property type="entry name" value="ANK_REP_REGION"/>
    <property type="match status" value="2"/>
</dbReference>
<evidence type="ECO:0000256" key="3">
    <source>
        <dbReference type="PROSITE-ProRule" id="PRU00023"/>
    </source>
</evidence>
<dbReference type="PANTHER" id="PTHR24198">
    <property type="entry name" value="ANKYRIN REPEAT AND PROTEIN KINASE DOMAIN-CONTAINING PROTEIN"/>
    <property type="match status" value="1"/>
</dbReference>
<dbReference type="SMART" id="SM00248">
    <property type="entry name" value="ANK"/>
    <property type="match status" value="6"/>
</dbReference>
<dbReference type="PANTHER" id="PTHR24198:SF165">
    <property type="entry name" value="ANKYRIN REPEAT-CONTAINING PROTEIN-RELATED"/>
    <property type="match status" value="1"/>
</dbReference>
<feature type="repeat" description="ANK" evidence="3">
    <location>
        <begin position="78"/>
        <end position="110"/>
    </location>
</feature>
<accession>A0A815FG16</accession>
<feature type="repeat" description="ANK" evidence="3">
    <location>
        <begin position="217"/>
        <end position="249"/>
    </location>
</feature>
<dbReference type="AlphaFoldDB" id="A0A815FG16"/>
<gene>
    <name evidence="4" type="ORF">IZO911_LOCUS35257</name>
    <name evidence="5" type="ORF">KXQ929_LOCUS1357</name>
</gene>
<dbReference type="PROSITE" id="PS50088">
    <property type="entry name" value="ANK_REPEAT"/>
    <property type="match status" value="5"/>
</dbReference>
<dbReference type="SUPFAM" id="SSF48403">
    <property type="entry name" value="Ankyrin repeat"/>
    <property type="match status" value="1"/>
</dbReference>
<comment type="caution">
    <text evidence="4">The sequence shown here is derived from an EMBL/GenBank/DDBJ whole genome shotgun (WGS) entry which is preliminary data.</text>
</comment>
<feature type="repeat" description="ANK" evidence="3">
    <location>
        <begin position="45"/>
        <end position="77"/>
    </location>
</feature>
<protein>
    <recommendedName>
        <fullName evidence="7">Ankyrin repeat protein</fullName>
    </recommendedName>
</protein>
<keyword evidence="1" id="KW-0677">Repeat</keyword>
<reference evidence="4" key="1">
    <citation type="submission" date="2021-02" db="EMBL/GenBank/DDBJ databases">
        <authorList>
            <person name="Nowell W R."/>
        </authorList>
    </citation>
    <scope>NUCLEOTIDE SEQUENCE</scope>
</reference>
<evidence type="ECO:0000313" key="6">
    <source>
        <dbReference type="Proteomes" id="UP000663860"/>
    </source>
</evidence>
<evidence type="ECO:0000256" key="2">
    <source>
        <dbReference type="ARBA" id="ARBA00023043"/>
    </source>
</evidence>
<keyword evidence="2 3" id="KW-0040">ANK repeat</keyword>
<dbReference type="InterPro" id="IPR002110">
    <property type="entry name" value="Ankyrin_rpt"/>
</dbReference>
<evidence type="ECO:0008006" key="7">
    <source>
        <dbReference type="Google" id="ProtNLM"/>
    </source>
</evidence>
<dbReference type="Pfam" id="PF12796">
    <property type="entry name" value="Ank_2"/>
    <property type="match status" value="2"/>
</dbReference>
<organism evidence="4 6">
    <name type="scientific">Adineta steineri</name>
    <dbReference type="NCBI Taxonomy" id="433720"/>
    <lineage>
        <taxon>Eukaryota</taxon>
        <taxon>Metazoa</taxon>
        <taxon>Spiralia</taxon>
        <taxon>Gnathifera</taxon>
        <taxon>Rotifera</taxon>
        <taxon>Eurotatoria</taxon>
        <taxon>Bdelloidea</taxon>
        <taxon>Adinetida</taxon>
        <taxon>Adinetidae</taxon>
        <taxon>Adineta</taxon>
    </lineage>
</organism>
<evidence type="ECO:0000256" key="1">
    <source>
        <dbReference type="ARBA" id="ARBA00022737"/>
    </source>
</evidence>
<evidence type="ECO:0000313" key="5">
    <source>
        <dbReference type="EMBL" id="CAF3524793.1"/>
    </source>
</evidence>
<dbReference type="InterPro" id="IPR036770">
    <property type="entry name" value="Ankyrin_rpt-contain_sf"/>
</dbReference>